<feature type="transmembrane region" description="Helical" evidence="1">
    <location>
        <begin position="153"/>
        <end position="178"/>
    </location>
</feature>
<evidence type="ECO:0000256" key="1">
    <source>
        <dbReference type="SAM" id="Phobius"/>
    </source>
</evidence>
<dbReference type="GO" id="GO:0140359">
    <property type="term" value="F:ABC-type transporter activity"/>
    <property type="evidence" value="ECO:0007669"/>
    <property type="project" value="InterPro"/>
</dbReference>
<dbReference type="OrthoDB" id="4187110at2"/>
<dbReference type="Pfam" id="PF12679">
    <property type="entry name" value="ABC2_membrane_2"/>
    <property type="match status" value="1"/>
</dbReference>
<keyword evidence="1" id="KW-0472">Membrane</keyword>
<keyword evidence="1" id="KW-1133">Transmembrane helix</keyword>
<gene>
    <name evidence="2" type="ORF">CF394_14155</name>
</gene>
<feature type="transmembrane region" description="Helical" evidence="1">
    <location>
        <begin position="185"/>
        <end position="205"/>
    </location>
</feature>
<dbReference type="RefSeq" id="WP_094944459.1">
    <property type="nucleotide sequence ID" value="NZ_NOKQ01000342.1"/>
</dbReference>
<feature type="transmembrane region" description="Helical" evidence="1">
    <location>
        <begin position="21"/>
        <end position="42"/>
    </location>
</feature>
<sequence length="260" mass="29012">MSQFTVLFQKEWKESVRNLKWVWIPIVFILLGIMEPIMTYFLPQILESAGNMPDGAVLQLPEMTPGQIFGSALGQYQFIGMLIIAFAFSGLVAKERKNGTAAFLYVRPLSYSSYILSKWSSSLLLLLVSFVVGISASAYYIHLLFGEFSLAKFFGMIGIYSLWIVVALSMTLLVSALFSPGIATALSIFLIVFFPMIDGLVLRYWPWTPWKLYSYAAMVMAGDAPNSDLWWTIAIAVLLVIVCVTLSILIAQKRAAKVTL</sequence>
<keyword evidence="3" id="KW-1185">Reference proteome</keyword>
<evidence type="ECO:0000313" key="2">
    <source>
        <dbReference type="EMBL" id="OZS76829.1"/>
    </source>
</evidence>
<comment type="caution">
    <text evidence="2">The sequence shown here is derived from an EMBL/GenBank/DDBJ whole genome shotgun (WGS) entry which is preliminary data.</text>
</comment>
<feature type="transmembrane region" description="Helical" evidence="1">
    <location>
        <begin position="123"/>
        <end position="141"/>
    </location>
</feature>
<reference evidence="2 3" key="1">
    <citation type="submission" date="2017-07" db="EMBL/GenBank/DDBJ databases">
        <title>Tetzosporium hominis gen.nov. sp.nov.</title>
        <authorList>
            <person name="Tetz G."/>
            <person name="Tetz V."/>
        </authorList>
    </citation>
    <scope>NUCLEOTIDE SEQUENCE [LARGE SCALE GENOMIC DNA]</scope>
    <source>
        <strain evidence="2 3">VT-49</strain>
    </source>
</reference>
<keyword evidence="1" id="KW-0812">Transmembrane</keyword>
<evidence type="ECO:0008006" key="4">
    <source>
        <dbReference type="Google" id="ProtNLM"/>
    </source>
</evidence>
<protein>
    <recommendedName>
        <fullName evidence="4">ABC transporter permease</fullName>
    </recommendedName>
</protein>
<dbReference type="PANTHER" id="PTHR37305">
    <property type="entry name" value="INTEGRAL MEMBRANE PROTEIN-RELATED"/>
    <property type="match status" value="1"/>
</dbReference>
<dbReference type="Proteomes" id="UP000217065">
    <property type="component" value="Unassembled WGS sequence"/>
</dbReference>
<feature type="transmembrane region" description="Helical" evidence="1">
    <location>
        <begin position="229"/>
        <end position="251"/>
    </location>
</feature>
<name>A0A264VZR5_9BACL</name>
<dbReference type="GO" id="GO:0005886">
    <property type="term" value="C:plasma membrane"/>
    <property type="evidence" value="ECO:0007669"/>
    <property type="project" value="UniProtKB-SubCell"/>
</dbReference>
<organism evidence="2 3">
    <name type="scientific">Tetzosporium hominis</name>
    <dbReference type="NCBI Taxonomy" id="2020506"/>
    <lineage>
        <taxon>Bacteria</taxon>
        <taxon>Bacillati</taxon>
        <taxon>Bacillota</taxon>
        <taxon>Bacilli</taxon>
        <taxon>Bacillales</taxon>
        <taxon>Caryophanaceae</taxon>
        <taxon>Tetzosporium</taxon>
    </lineage>
</organism>
<proteinExistence type="predicted"/>
<dbReference type="EMBL" id="NOKQ01000342">
    <property type="protein sequence ID" value="OZS76829.1"/>
    <property type="molecule type" value="Genomic_DNA"/>
</dbReference>
<accession>A0A264VZR5</accession>
<feature type="transmembrane region" description="Helical" evidence="1">
    <location>
        <begin position="73"/>
        <end position="93"/>
    </location>
</feature>
<evidence type="ECO:0000313" key="3">
    <source>
        <dbReference type="Proteomes" id="UP000217065"/>
    </source>
</evidence>
<dbReference type="AlphaFoldDB" id="A0A264VZR5"/>
<dbReference type="PANTHER" id="PTHR37305:SF1">
    <property type="entry name" value="MEMBRANE PROTEIN"/>
    <property type="match status" value="1"/>
</dbReference>